<feature type="compositionally biased region" description="Basic and acidic residues" evidence="1">
    <location>
        <begin position="76"/>
        <end position="85"/>
    </location>
</feature>
<accession>A0A5C3NJE7</accession>
<evidence type="ECO:0000313" key="3">
    <source>
        <dbReference type="Proteomes" id="UP000308197"/>
    </source>
</evidence>
<evidence type="ECO:0000256" key="1">
    <source>
        <dbReference type="SAM" id="MobiDB-lite"/>
    </source>
</evidence>
<dbReference type="AlphaFoldDB" id="A0A5C3NJE7"/>
<protein>
    <submittedName>
        <fullName evidence="2">Uncharacterized protein</fullName>
    </submittedName>
</protein>
<keyword evidence="3" id="KW-1185">Reference proteome</keyword>
<feature type="region of interest" description="Disordered" evidence="1">
    <location>
        <begin position="1"/>
        <end position="126"/>
    </location>
</feature>
<proteinExistence type="predicted"/>
<dbReference type="Proteomes" id="UP000308197">
    <property type="component" value="Unassembled WGS sequence"/>
</dbReference>
<organism evidence="2 3">
    <name type="scientific">Polyporus arcularius HHB13444</name>
    <dbReference type="NCBI Taxonomy" id="1314778"/>
    <lineage>
        <taxon>Eukaryota</taxon>
        <taxon>Fungi</taxon>
        <taxon>Dikarya</taxon>
        <taxon>Basidiomycota</taxon>
        <taxon>Agaricomycotina</taxon>
        <taxon>Agaricomycetes</taxon>
        <taxon>Polyporales</taxon>
        <taxon>Polyporaceae</taxon>
        <taxon>Polyporus</taxon>
    </lineage>
</organism>
<evidence type="ECO:0000313" key="2">
    <source>
        <dbReference type="EMBL" id="TFK77626.1"/>
    </source>
</evidence>
<feature type="compositionally biased region" description="Acidic residues" evidence="1">
    <location>
        <begin position="1"/>
        <end position="10"/>
    </location>
</feature>
<dbReference type="EMBL" id="ML213387">
    <property type="protein sequence ID" value="TFK77626.1"/>
    <property type="molecule type" value="Genomic_DNA"/>
</dbReference>
<gene>
    <name evidence="2" type="ORF">K466DRAFT_607932</name>
</gene>
<name>A0A5C3NJE7_9APHY</name>
<sequence>SDSDSDEDEVGAGAKEDAAGSPPGSRSDSDSDEDEVGAGAKEDAAGSPPGSEGQDASSGHAPPFGRRMKHPPSKSSGEEHSEHSHLTPSDDSSFAPVPIRRHRYAPPPPSTASTSMDIAARATSQVGSRGGVDLNIAQSISVARQAAAAPQPPPLRLQGRRRAFEIKLFTE</sequence>
<reference evidence="2 3" key="1">
    <citation type="journal article" date="2019" name="Nat. Ecol. Evol.">
        <title>Megaphylogeny resolves global patterns of mushroom evolution.</title>
        <authorList>
            <person name="Varga T."/>
            <person name="Krizsan K."/>
            <person name="Foldi C."/>
            <person name="Dima B."/>
            <person name="Sanchez-Garcia M."/>
            <person name="Sanchez-Ramirez S."/>
            <person name="Szollosi G.J."/>
            <person name="Szarkandi J.G."/>
            <person name="Papp V."/>
            <person name="Albert L."/>
            <person name="Andreopoulos W."/>
            <person name="Angelini C."/>
            <person name="Antonin V."/>
            <person name="Barry K.W."/>
            <person name="Bougher N.L."/>
            <person name="Buchanan P."/>
            <person name="Buyck B."/>
            <person name="Bense V."/>
            <person name="Catcheside P."/>
            <person name="Chovatia M."/>
            <person name="Cooper J."/>
            <person name="Damon W."/>
            <person name="Desjardin D."/>
            <person name="Finy P."/>
            <person name="Geml J."/>
            <person name="Haridas S."/>
            <person name="Hughes K."/>
            <person name="Justo A."/>
            <person name="Karasinski D."/>
            <person name="Kautmanova I."/>
            <person name="Kiss B."/>
            <person name="Kocsube S."/>
            <person name="Kotiranta H."/>
            <person name="LaButti K.M."/>
            <person name="Lechner B.E."/>
            <person name="Liimatainen K."/>
            <person name="Lipzen A."/>
            <person name="Lukacs Z."/>
            <person name="Mihaltcheva S."/>
            <person name="Morgado L.N."/>
            <person name="Niskanen T."/>
            <person name="Noordeloos M.E."/>
            <person name="Ohm R.A."/>
            <person name="Ortiz-Santana B."/>
            <person name="Ovrebo C."/>
            <person name="Racz N."/>
            <person name="Riley R."/>
            <person name="Savchenko A."/>
            <person name="Shiryaev A."/>
            <person name="Soop K."/>
            <person name="Spirin V."/>
            <person name="Szebenyi C."/>
            <person name="Tomsovsky M."/>
            <person name="Tulloss R.E."/>
            <person name="Uehling J."/>
            <person name="Grigoriev I.V."/>
            <person name="Vagvolgyi C."/>
            <person name="Papp T."/>
            <person name="Martin F.M."/>
            <person name="Miettinen O."/>
            <person name="Hibbett D.S."/>
            <person name="Nagy L.G."/>
        </authorList>
    </citation>
    <scope>NUCLEOTIDE SEQUENCE [LARGE SCALE GENOMIC DNA]</scope>
    <source>
        <strain evidence="2 3">HHB13444</strain>
    </source>
</reference>
<feature type="non-terminal residue" evidence="2">
    <location>
        <position position="1"/>
    </location>
</feature>
<dbReference type="InParanoid" id="A0A5C3NJE7"/>